<evidence type="ECO:0000259" key="1">
    <source>
        <dbReference type="PROSITE" id="PS51186"/>
    </source>
</evidence>
<dbReference type="AlphaFoldDB" id="A0A1G8X747"/>
<dbReference type="PROSITE" id="PS51186">
    <property type="entry name" value="GNAT"/>
    <property type="match status" value="1"/>
</dbReference>
<dbReference type="OrthoDB" id="9797989at2"/>
<protein>
    <submittedName>
        <fullName evidence="2">Ribosomal-protein-alanine N-acetyltransferase</fullName>
    </submittedName>
</protein>
<accession>A0A1G8X747</accession>
<dbReference type="SUPFAM" id="SSF55729">
    <property type="entry name" value="Acyl-CoA N-acyltransferases (Nat)"/>
    <property type="match status" value="1"/>
</dbReference>
<dbReference type="CDD" id="cd04301">
    <property type="entry name" value="NAT_SF"/>
    <property type="match status" value="1"/>
</dbReference>
<dbReference type="Pfam" id="PF13302">
    <property type="entry name" value="Acetyltransf_3"/>
    <property type="match status" value="1"/>
</dbReference>
<dbReference type="Gene3D" id="3.40.630.30">
    <property type="match status" value="1"/>
</dbReference>
<dbReference type="InterPro" id="IPR016181">
    <property type="entry name" value="Acyl_CoA_acyltransferase"/>
</dbReference>
<proteinExistence type="predicted"/>
<feature type="domain" description="N-acetyltransferase" evidence="1">
    <location>
        <begin position="30"/>
        <end position="164"/>
    </location>
</feature>
<dbReference type="RefSeq" id="WP_093211887.1">
    <property type="nucleotide sequence ID" value="NZ_FNFL01000001.1"/>
</dbReference>
<dbReference type="EMBL" id="FNFL01000001">
    <property type="protein sequence ID" value="SDJ85655.1"/>
    <property type="molecule type" value="Genomic_DNA"/>
</dbReference>
<name>A0A1G8X747_9BACI</name>
<dbReference type="GO" id="GO:0016747">
    <property type="term" value="F:acyltransferase activity, transferring groups other than amino-acyl groups"/>
    <property type="evidence" value="ECO:0007669"/>
    <property type="project" value="InterPro"/>
</dbReference>
<evidence type="ECO:0000313" key="2">
    <source>
        <dbReference type="EMBL" id="SDJ85655.1"/>
    </source>
</evidence>
<reference evidence="2 3" key="1">
    <citation type="submission" date="2016-10" db="EMBL/GenBank/DDBJ databases">
        <authorList>
            <person name="de Groot N.N."/>
        </authorList>
    </citation>
    <scope>NUCLEOTIDE SEQUENCE [LARGE SCALE GENOMIC DNA]</scope>
    <source>
        <strain evidence="2 3">CGMCC 1.6502</strain>
    </source>
</reference>
<evidence type="ECO:0000313" key="3">
    <source>
        <dbReference type="Proteomes" id="UP000198694"/>
    </source>
</evidence>
<dbReference type="PANTHER" id="PTHR43792">
    <property type="entry name" value="GNAT FAMILY, PUTATIVE (AFU_ORTHOLOGUE AFUA_3G00765)-RELATED-RELATED"/>
    <property type="match status" value="1"/>
</dbReference>
<dbReference type="InterPro" id="IPR000182">
    <property type="entry name" value="GNAT_dom"/>
</dbReference>
<organism evidence="2 3">
    <name type="scientific">Sediminibacillus albus</name>
    <dbReference type="NCBI Taxonomy" id="407036"/>
    <lineage>
        <taxon>Bacteria</taxon>
        <taxon>Bacillati</taxon>
        <taxon>Bacillota</taxon>
        <taxon>Bacilli</taxon>
        <taxon>Bacillales</taxon>
        <taxon>Bacillaceae</taxon>
        <taxon>Sediminibacillus</taxon>
    </lineage>
</organism>
<keyword evidence="3" id="KW-1185">Reference proteome</keyword>
<dbReference type="STRING" id="407036.SAMN05216243_1165"/>
<keyword evidence="2" id="KW-0808">Transferase</keyword>
<sequence>MPAFTTERLQMQTLTIDMMEAVSKGAAALEKTVPYKVSPEWPLDVYQQFFPYKIDRFRKFPAENNWEGVIIDKSENMIIGDMGFKGGPNGEGIVDIGYSIVPSYRGRGYATEMGKAMVEWALDQPDVKKVMASCDPDNIASIRTLEKIGFQQTITTDDSIYWLY</sequence>
<dbReference type="PANTHER" id="PTHR43792:SF13">
    <property type="entry name" value="ACETYLTRANSFERASE"/>
    <property type="match status" value="1"/>
</dbReference>
<dbReference type="Proteomes" id="UP000198694">
    <property type="component" value="Unassembled WGS sequence"/>
</dbReference>
<gene>
    <name evidence="2" type="ORF">SAMN05216243_1165</name>
</gene>
<dbReference type="InterPro" id="IPR051531">
    <property type="entry name" value="N-acetyltransferase"/>
</dbReference>